<evidence type="ECO:0000313" key="2">
    <source>
        <dbReference type="Proteomes" id="UP001219525"/>
    </source>
</evidence>
<keyword evidence="2" id="KW-1185">Reference proteome</keyword>
<accession>A0AAD6XZ19</accession>
<gene>
    <name evidence="1" type="ORF">GGX14DRAFT_383321</name>
</gene>
<dbReference type="Proteomes" id="UP001219525">
    <property type="component" value="Unassembled WGS sequence"/>
</dbReference>
<dbReference type="EMBL" id="JARJCW010000181">
    <property type="protein sequence ID" value="KAJ7189350.1"/>
    <property type="molecule type" value="Genomic_DNA"/>
</dbReference>
<comment type="caution">
    <text evidence="1">The sequence shown here is derived from an EMBL/GenBank/DDBJ whole genome shotgun (WGS) entry which is preliminary data.</text>
</comment>
<dbReference type="AlphaFoldDB" id="A0AAD6XZ19"/>
<evidence type="ECO:0000313" key="1">
    <source>
        <dbReference type="EMBL" id="KAJ7189350.1"/>
    </source>
</evidence>
<name>A0AAD6XZ19_9AGAR</name>
<proteinExistence type="predicted"/>
<protein>
    <submittedName>
        <fullName evidence="1">Uncharacterized protein</fullName>
    </submittedName>
</protein>
<organism evidence="1 2">
    <name type="scientific">Mycena pura</name>
    <dbReference type="NCBI Taxonomy" id="153505"/>
    <lineage>
        <taxon>Eukaryota</taxon>
        <taxon>Fungi</taxon>
        <taxon>Dikarya</taxon>
        <taxon>Basidiomycota</taxon>
        <taxon>Agaricomycotina</taxon>
        <taxon>Agaricomycetes</taxon>
        <taxon>Agaricomycetidae</taxon>
        <taxon>Agaricales</taxon>
        <taxon>Marasmiineae</taxon>
        <taxon>Mycenaceae</taxon>
        <taxon>Mycena</taxon>
    </lineage>
</organism>
<sequence length="77" mass="8687">MDITALRWVYKQSREYVRRLLSYHGAIRPFHSRFPEGGPTAASVAETVPVPLRRAVYSTAIDENGPESVQTRSGRAR</sequence>
<reference evidence="1" key="1">
    <citation type="submission" date="2023-03" db="EMBL/GenBank/DDBJ databases">
        <title>Massive genome expansion in bonnet fungi (Mycena s.s.) driven by repeated elements and novel gene families across ecological guilds.</title>
        <authorList>
            <consortium name="Lawrence Berkeley National Laboratory"/>
            <person name="Harder C.B."/>
            <person name="Miyauchi S."/>
            <person name="Viragh M."/>
            <person name="Kuo A."/>
            <person name="Thoen E."/>
            <person name="Andreopoulos B."/>
            <person name="Lu D."/>
            <person name="Skrede I."/>
            <person name="Drula E."/>
            <person name="Henrissat B."/>
            <person name="Morin E."/>
            <person name="Kohler A."/>
            <person name="Barry K."/>
            <person name="LaButti K."/>
            <person name="Morin E."/>
            <person name="Salamov A."/>
            <person name="Lipzen A."/>
            <person name="Mereny Z."/>
            <person name="Hegedus B."/>
            <person name="Baldrian P."/>
            <person name="Stursova M."/>
            <person name="Weitz H."/>
            <person name="Taylor A."/>
            <person name="Grigoriev I.V."/>
            <person name="Nagy L.G."/>
            <person name="Martin F."/>
            <person name="Kauserud H."/>
        </authorList>
    </citation>
    <scope>NUCLEOTIDE SEQUENCE</scope>
    <source>
        <strain evidence="1">9144</strain>
    </source>
</reference>